<dbReference type="OrthoDB" id="167576at2759"/>
<dbReference type="PANTHER" id="PTHR46143:SF1">
    <property type="entry name" value="CALPAIN-7"/>
    <property type="match status" value="1"/>
</dbReference>
<keyword evidence="1" id="KW-0645">Protease</keyword>
<dbReference type="PANTHER" id="PTHR46143">
    <property type="entry name" value="CALPAIN-7"/>
    <property type="match status" value="1"/>
</dbReference>
<dbReference type="Proteomes" id="UP000271087">
    <property type="component" value="Unassembled WGS sequence"/>
</dbReference>
<evidence type="ECO:0000256" key="3">
    <source>
        <dbReference type="ARBA" id="ARBA00022807"/>
    </source>
</evidence>
<dbReference type="SMART" id="SM00745">
    <property type="entry name" value="MIT"/>
    <property type="match status" value="1"/>
</dbReference>
<keyword evidence="2" id="KW-0378">Hydrolase</keyword>
<dbReference type="InterPro" id="IPR007330">
    <property type="entry name" value="MIT_dom"/>
</dbReference>
<evidence type="ECO:0000259" key="4">
    <source>
        <dbReference type="SMART" id="SM00745"/>
    </source>
</evidence>
<keyword evidence="6" id="KW-1185">Reference proteome</keyword>
<evidence type="ECO:0000313" key="5">
    <source>
        <dbReference type="EMBL" id="VDM96709.1"/>
    </source>
</evidence>
<dbReference type="Pfam" id="PF04212">
    <property type="entry name" value="MIT"/>
    <property type="match status" value="1"/>
</dbReference>
<dbReference type="EMBL" id="UYRW01008481">
    <property type="protein sequence ID" value="VDM96709.1"/>
    <property type="molecule type" value="Genomic_DNA"/>
</dbReference>
<dbReference type="Gene3D" id="1.20.58.80">
    <property type="entry name" value="Phosphotransferase system, lactose/cellobiose-type IIA subunit"/>
    <property type="match status" value="1"/>
</dbReference>
<dbReference type="SUPFAM" id="SSF116846">
    <property type="entry name" value="MIT domain"/>
    <property type="match status" value="1"/>
</dbReference>
<dbReference type="InterPro" id="IPR051297">
    <property type="entry name" value="PalB/RIM13"/>
</dbReference>
<organism evidence="7">
    <name type="scientific">Onchocerca ochengi</name>
    <name type="common">Filarial nematode worm</name>
    <dbReference type="NCBI Taxonomy" id="42157"/>
    <lineage>
        <taxon>Eukaryota</taxon>
        <taxon>Metazoa</taxon>
        <taxon>Ecdysozoa</taxon>
        <taxon>Nematoda</taxon>
        <taxon>Chromadorea</taxon>
        <taxon>Rhabditida</taxon>
        <taxon>Spirurina</taxon>
        <taxon>Spiruromorpha</taxon>
        <taxon>Filarioidea</taxon>
        <taxon>Onchocercidae</taxon>
        <taxon>Onchocerca</taxon>
    </lineage>
</organism>
<dbReference type="GO" id="GO:0004197">
    <property type="term" value="F:cysteine-type endopeptidase activity"/>
    <property type="evidence" value="ECO:0007669"/>
    <property type="project" value="TreeGrafter"/>
</dbReference>
<keyword evidence="3" id="KW-0788">Thiol protease</keyword>
<sequence length="148" mass="16735">MLRYDAADSIPELIRQEKIPSSYKEKAEEYVKRAEAIRLQSASKASSTIIKSQQQLNLERAEFLLYQALDQDEAGNIDEAIMLYSQAIELCIDTSSTSCNAVIAQKLRQLAKKALDRAEVLKAQERKSPSLELPEPPVNDEIWLLQLI</sequence>
<accession>A0A182EU24</accession>
<dbReference type="AlphaFoldDB" id="A0A182EU24"/>
<dbReference type="GO" id="GO:0006508">
    <property type="term" value="P:proteolysis"/>
    <property type="evidence" value="ECO:0007669"/>
    <property type="project" value="UniProtKB-KW"/>
</dbReference>
<name>A0A182EU24_ONCOC</name>
<evidence type="ECO:0000313" key="7">
    <source>
        <dbReference type="WBParaSite" id="nOo.2.0.1.t11653-RA"/>
    </source>
</evidence>
<gene>
    <name evidence="5" type="ORF">NOO_LOCUS11653</name>
</gene>
<reference evidence="7" key="1">
    <citation type="submission" date="2016-06" db="UniProtKB">
        <authorList>
            <consortium name="WormBaseParasite"/>
        </authorList>
    </citation>
    <scope>IDENTIFICATION</scope>
</reference>
<feature type="domain" description="MIT" evidence="4">
    <location>
        <begin position="54"/>
        <end position="130"/>
    </location>
</feature>
<proteinExistence type="predicted"/>
<reference evidence="5 6" key="2">
    <citation type="submission" date="2018-08" db="EMBL/GenBank/DDBJ databases">
        <authorList>
            <person name="Laetsch R D."/>
            <person name="Stevens L."/>
            <person name="Kumar S."/>
            <person name="Blaxter L. M."/>
        </authorList>
    </citation>
    <scope>NUCLEOTIDE SEQUENCE [LARGE SCALE GENOMIC DNA]</scope>
</reference>
<dbReference type="WBParaSite" id="nOo.2.0.1.t11653-RA">
    <property type="protein sequence ID" value="nOo.2.0.1.t11653-RA"/>
    <property type="gene ID" value="nOo.2.0.1.g11653"/>
</dbReference>
<dbReference type="STRING" id="42157.A0A182EU24"/>
<evidence type="ECO:0000313" key="6">
    <source>
        <dbReference type="Proteomes" id="UP000271087"/>
    </source>
</evidence>
<evidence type="ECO:0000256" key="1">
    <source>
        <dbReference type="ARBA" id="ARBA00022670"/>
    </source>
</evidence>
<evidence type="ECO:0000256" key="2">
    <source>
        <dbReference type="ARBA" id="ARBA00022801"/>
    </source>
</evidence>
<protein>
    <submittedName>
        <fullName evidence="7">MIT domain-containing protein</fullName>
    </submittedName>
</protein>
<dbReference type="InterPro" id="IPR036181">
    <property type="entry name" value="MIT_dom_sf"/>
</dbReference>